<dbReference type="InterPro" id="IPR021354">
    <property type="entry name" value="DUF2975"/>
</dbReference>
<feature type="transmembrane region" description="Helical" evidence="1">
    <location>
        <begin position="117"/>
        <end position="139"/>
    </location>
</feature>
<keyword evidence="3" id="KW-1185">Reference proteome</keyword>
<name>A0ABT3XA50_9ENTR</name>
<feature type="transmembrane region" description="Helical" evidence="1">
    <location>
        <begin position="16"/>
        <end position="41"/>
    </location>
</feature>
<reference evidence="2" key="1">
    <citation type="submission" date="2022-11" db="EMBL/GenBank/DDBJ databases">
        <title>The draft genomes of two Enterobacter strains.</title>
        <authorList>
            <person name="He Y."/>
            <person name="Wu S."/>
            <person name="Feng Y."/>
            <person name="Zong Z."/>
        </authorList>
    </citation>
    <scope>NUCLEOTIDE SEQUENCE</scope>
    <source>
        <strain evidence="2">155092</strain>
    </source>
</reference>
<comment type="caution">
    <text evidence="2">The sequence shown here is derived from an EMBL/GenBank/DDBJ whole genome shotgun (WGS) entry which is preliminary data.</text>
</comment>
<keyword evidence="1" id="KW-1133">Transmembrane helix</keyword>
<dbReference type="Pfam" id="PF11188">
    <property type="entry name" value="DUF2975"/>
    <property type="match status" value="1"/>
</dbReference>
<dbReference type="EMBL" id="JAPMLV010000001">
    <property type="protein sequence ID" value="MCX8302701.1"/>
    <property type="molecule type" value="Genomic_DNA"/>
</dbReference>
<feature type="transmembrane region" description="Helical" evidence="1">
    <location>
        <begin position="73"/>
        <end position="96"/>
    </location>
</feature>
<sequence length="185" mass="20441">MKHSGRFDVNGARGKLSLVFIAGVLPLFLILALITPLWIYFTGESFFISTLLKLAEVQKDDLAVATVSSLRQILLLAILYLPAGLFAFAVWQGMSVTRQVRQKQILSRALANSVRKIAIAMLSLGIALPVCRFLIPLTIAWPGHYYQVTLLLGDFVLLLTGGLLLVTFHSLVEGIKAEEENKEFI</sequence>
<accession>A0ABT3XA50</accession>
<evidence type="ECO:0000256" key="1">
    <source>
        <dbReference type="SAM" id="Phobius"/>
    </source>
</evidence>
<keyword evidence="1" id="KW-0812">Transmembrane</keyword>
<feature type="transmembrane region" description="Helical" evidence="1">
    <location>
        <begin position="145"/>
        <end position="166"/>
    </location>
</feature>
<protein>
    <submittedName>
        <fullName evidence="2">DUF2975 domain-containing protein</fullName>
    </submittedName>
</protein>
<gene>
    <name evidence="2" type="ORF">OTG14_06945</name>
</gene>
<proteinExistence type="predicted"/>
<evidence type="ECO:0000313" key="2">
    <source>
        <dbReference type="EMBL" id="MCX8302701.1"/>
    </source>
</evidence>
<dbReference type="Proteomes" id="UP001163211">
    <property type="component" value="Unassembled WGS sequence"/>
</dbReference>
<keyword evidence="1" id="KW-0472">Membrane</keyword>
<organism evidence="2 3">
    <name type="scientific">Enterobacter pseudoroggenkampii</name>
    <dbReference type="NCBI Taxonomy" id="2996112"/>
    <lineage>
        <taxon>Bacteria</taxon>
        <taxon>Pseudomonadati</taxon>
        <taxon>Pseudomonadota</taxon>
        <taxon>Gammaproteobacteria</taxon>
        <taxon>Enterobacterales</taxon>
        <taxon>Enterobacteriaceae</taxon>
        <taxon>Enterobacter</taxon>
    </lineage>
</organism>
<evidence type="ECO:0000313" key="3">
    <source>
        <dbReference type="Proteomes" id="UP001163211"/>
    </source>
</evidence>
<dbReference type="RefSeq" id="WP_032645327.1">
    <property type="nucleotide sequence ID" value="NZ_CP129025.1"/>
</dbReference>